<dbReference type="InterPro" id="IPR034164">
    <property type="entry name" value="Pepsin-like_dom"/>
</dbReference>
<dbReference type="PANTHER" id="PTHR47966">
    <property type="entry name" value="BETA-SITE APP-CLEAVING ENZYME, ISOFORM A-RELATED"/>
    <property type="match status" value="1"/>
</dbReference>
<keyword evidence="6" id="KW-1185">Reference proteome</keyword>
<evidence type="ECO:0000259" key="4">
    <source>
        <dbReference type="PROSITE" id="PS51767"/>
    </source>
</evidence>
<dbReference type="InterPro" id="IPR033121">
    <property type="entry name" value="PEPTIDASE_A1"/>
</dbReference>
<evidence type="ECO:0000256" key="1">
    <source>
        <dbReference type="ARBA" id="ARBA00007447"/>
    </source>
</evidence>
<comment type="caution">
    <text evidence="5">The sequence shown here is derived from an EMBL/GenBank/DDBJ whole genome shotgun (WGS) entry which is preliminary data.</text>
</comment>
<dbReference type="InterPro" id="IPR001461">
    <property type="entry name" value="Aspartic_peptidase_A1"/>
</dbReference>
<proteinExistence type="inferred from homology"/>
<dbReference type="STRING" id="1220162.K1W7Q7"/>
<name>K1W7Q7_TRIAC</name>
<comment type="similarity">
    <text evidence="1">Belongs to the peptidase A1 family.</text>
</comment>
<dbReference type="PROSITE" id="PS51767">
    <property type="entry name" value="PEPTIDASE_A1"/>
    <property type="match status" value="1"/>
</dbReference>
<dbReference type="HOGENOM" id="CLU_487611_0_0_1"/>
<dbReference type="InterPro" id="IPR021109">
    <property type="entry name" value="Peptidase_aspartic_dom_sf"/>
</dbReference>
<feature type="chain" id="PRO_5003854249" evidence="3">
    <location>
        <begin position="17"/>
        <end position="559"/>
    </location>
</feature>
<dbReference type="Pfam" id="PF00026">
    <property type="entry name" value="Asp"/>
    <property type="match status" value="1"/>
</dbReference>
<organism evidence="5 6">
    <name type="scientific">Trichosporon asahii var. asahii (strain CBS 8904)</name>
    <name type="common">Yeast</name>
    <dbReference type="NCBI Taxonomy" id="1220162"/>
    <lineage>
        <taxon>Eukaryota</taxon>
        <taxon>Fungi</taxon>
        <taxon>Dikarya</taxon>
        <taxon>Basidiomycota</taxon>
        <taxon>Agaricomycotina</taxon>
        <taxon>Tremellomycetes</taxon>
        <taxon>Trichosporonales</taxon>
        <taxon>Trichosporonaceae</taxon>
        <taxon>Trichosporon</taxon>
    </lineage>
</organism>
<dbReference type="InParanoid" id="K1W7Q7"/>
<sequence length="559" mass="60027">MLTLLTSLLLLQAVAADPVAIRLRQRSSSSLRKRNFGIDSTPPQTVEAILSSGSTETWLYGRPNWKTSEFAKDPGFLGNESSTFKVVKPAADQINQTVTASDTLTFGNNTGDGTFEGSGVNLSGINQDKYTGELKSYPVDAAYGWTVPVQSIKVNGQSIPVSNGGNGTRANISTSSTEITAPRAVVERIYALIPGSKLRAEEANPSNATWVFPCENVPNISVSLTIGGDEYTIAAVDMVLAPDTGNFHGDGYSIEATPKNGSCIGLFRSAATESGHLFPINHFVILADCARHRVQRSLCTIRDRSGGGPLTGPARLLGHMRALVVASYGQKKVNDLLKGTQDGDNVDISAARDHSELTARALEEAMYQAGDILTKLNHAQPTHCLHGDPERFLEVALEETGRAARGLYHGHTVEGKKDDKAVLSLFGPGGRFHWADPVLEEPTAMITPKKRTRSGQQASAKADKGGGSGSSTRKSARRAKKADIAAARHSDSGDQDKGLDEDERDHERDDEDHDHGGPASGPSWKTDIRPRPRRKVPTPSDDSEDDMQLEESLKGSPEL</sequence>
<dbReference type="GO" id="GO:0006508">
    <property type="term" value="P:proteolysis"/>
    <property type="evidence" value="ECO:0007669"/>
    <property type="project" value="UniProtKB-KW"/>
</dbReference>
<dbReference type="EMBL" id="AMBO01000185">
    <property type="protein sequence ID" value="EKD04928.1"/>
    <property type="molecule type" value="Genomic_DNA"/>
</dbReference>
<protein>
    <submittedName>
        <fullName evidence="5">Aspartyl protease</fullName>
    </submittedName>
</protein>
<feature type="signal peptide" evidence="3">
    <location>
        <begin position="1"/>
        <end position="16"/>
    </location>
</feature>
<dbReference type="CDD" id="cd05471">
    <property type="entry name" value="pepsin_like"/>
    <property type="match status" value="1"/>
</dbReference>
<dbReference type="GO" id="GO:0004190">
    <property type="term" value="F:aspartic-type endopeptidase activity"/>
    <property type="evidence" value="ECO:0007669"/>
    <property type="project" value="InterPro"/>
</dbReference>
<evidence type="ECO:0000313" key="6">
    <source>
        <dbReference type="Proteomes" id="UP000006757"/>
    </source>
</evidence>
<accession>K1W7Q7</accession>
<dbReference type="AlphaFoldDB" id="K1W7Q7"/>
<reference evidence="5 6" key="1">
    <citation type="journal article" date="2012" name="Eukaryot. Cell">
        <title>Genome sequence of the Trichosporon asahii environmental strain CBS 8904.</title>
        <authorList>
            <person name="Yang R.Y."/>
            <person name="Li H.T."/>
            <person name="Zhu H."/>
            <person name="Zhou G.P."/>
            <person name="Wang M."/>
            <person name="Wang L."/>
        </authorList>
    </citation>
    <scope>NUCLEOTIDE SEQUENCE [LARGE SCALE GENOMIC DNA]</scope>
    <source>
        <strain evidence="5 6">CBS 8904</strain>
    </source>
</reference>
<feature type="region of interest" description="Disordered" evidence="2">
    <location>
        <begin position="443"/>
        <end position="559"/>
    </location>
</feature>
<gene>
    <name evidence="5" type="ORF">A1Q2_00728</name>
</gene>
<feature type="compositionally biased region" description="Acidic residues" evidence="2">
    <location>
        <begin position="499"/>
        <end position="512"/>
    </location>
</feature>
<dbReference type="Proteomes" id="UP000006757">
    <property type="component" value="Unassembled WGS sequence"/>
</dbReference>
<evidence type="ECO:0000313" key="5">
    <source>
        <dbReference type="EMBL" id="EKD04928.1"/>
    </source>
</evidence>
<evidence type="ECO:0000256" key="2">
    <source>
        <dbReference type="SAM" id="MobiDB-lite"/>
    </source>
</evidence>
<keyword evidence="5" id="KW-0645">Protease</keyword>
<feature type="domain" description="Peptidase A1" evidence="4">
    <location>
        <begin position="1"/>
        <end position="297"/>
    </location>
</feature>
<evidence type="ECO:0000256" key="3">
    <source>
        <dbReference type="SAM" id="SignalP"/>
    </source>
</evidence>
<dbReference type="PANTHER" id="PTHR47966:SF51">
    <property type="entry name" value="BETA-SITE APP-CLEAVING ENZYME, ISOFORM A-RELATED"/>
    <property type="match status" value="1"/>
</dbReference>
<keyword evidence="3" id="KW-0732">Signal</keyword>
<dbReference type="SUPFAM" id="SSF50630">
    <property type="entry name" value="Acid proteases"/>
    <property type="match status" value="1"/>
</dbReference>
<keyword evidence="5" id="KW-0378">Hydrolase</keyword>
<dbReference type="Gene3D" id="2.40.70.10">
    <property type="entry name" value="Acid Proteases"/>
    <property type="match status" value="1"/>
</dbReference>
<feature type="compositionally biased region" description="Basic and acidic residues" evidence="2">
    <location>
        <begin position="481"/>
        <end position="498"/>
    </location>
</feature>